<accession>A0A494YT85</accession>
<name>A0A494YT85_9BACL</name>
<protein>
    <submittedName>
        <fullName evidence="1">Uncharacterized protein</fullName>
    </submittedName>
</protein>
<dbReference type="Proteomes" id="UP000272238">
    <property type="component" value="Unassembled WGS sequence"/>
</dbReference>
<reference evidence="1 2" key="1">
    <citation type="journal article" date="2016" name="Antonie Van Leeuwenhoek">
        <title>Lysinibacillus endophyticus sp. nov., an indole-3-acetic acid producing endophytic bacterium isolated from corn root (Zea mays cv. Xinken-5).</title>
        <authorList>
            <person name="Yu J."/>
            <person name="Guan X."/>
            <person name="Liu C."/>
            <person name="Xiang W."/>
            <person name="Yu Z."/>
            <person name="Liu X."/>
            <person name="Wang G."/>
        </authorList>
    </citation>
    <scope>NUCLEOTIDE SEQUENCE [LARGE SCALE GENOMIC DNA]</scope>
    <source>
        <strain evidence="1 2">DSM 100506</strain>
    </source>
</reference>
<evidence type="ECO:0000313" key="1">
    <source>
        <dbReference type="EMBL" id="RKQ13329.1"/>
    </source>
</evidence>
<gene>
    <name evidence="1" type="ORF">D8M03_16245</name>
</gene>
<organism evidence="1 2">
    <name type="scientific">Ureibacillus endophyticus</name>
    <dbReference type="NCBI Taxonomy" id="1978490"/>
    <lineage>
        <taxon>Bacteria</taxon>
        <taxon>Bacillati</taxon>
        <taxon>Bacillota</taxon>
        <taxon>Bacilli</taxon>
        <taxon>Bacillales</taxon>
        <taxon>Caryophanaceae</taxon>
        <taxon>Ureibacillus</taxon>
    </lineage>
</organism>
<dbReference type="EMBL" id="RBZN01000066">
    <property type="protein sequence ID" value="RKQ13329.1"/>
    <property type="molecule type" value="Genomic_DNA"/>
</dbReference>
<dbReference type="AlphaFoldDB" id="A0A494YT85"/>
<comment type="caution">
    <text evidence="1">The sequence shown here is derived from an EMBL/GenBank/DDBJ whole genome shotgun (WGS) entry which is preliminary data.</text>
</comment>
<evidence type="ECO:0000313" key="2">
    <source>
        <dbReference type="Proteomes" id="UP000272238"/>
    </source>
</evidence>
<sequence>MLKNVGIYSIDDRLKYAKFWNSKFKKLDEEIRKLNIEDNVSLIEELRKVKIICSAIDDILSVLNRHNYYKLEEHIKNDFNDIFKAMNFNEIPSLKIKDIKNNISLENYDYILHELNDVSHSNAKRYTAVITLNKYYEKDSIKSLIKFVTQEIRRRKYYRNKKLENIHIDRDADVVWLYIANDTFDVKVTNWICKSMWVSADLLKEYRPLPLKSNDNVDDIEIEWNDSYGSYRELYKKFEGSKESVLLSVDSITSKLIEHGNLAIEIFGNYKNKSITEDELIKIITEKYEEVDNLYNSASEIELSPNDIKSYVDDCYNLISIVHEMYRNYISVNKGLSTAQNRAWLFEKAIKDFTKLKFVIEHEREKIR</sequence>
<proteinExistence type="predicted"/>
<keyword evidence="2" id="KW-1185">Reference proteome</keyword>